<evidence type="ECO:0000256" key="2">
    <source>
        <dbReference type="ARBA" id="ARBA00022448"/>
    </source>
</evidence>
<dbReference type="GO" id="GO:0005886">
    <property type="term" value="C:plasma membrane"/>
    <property type="evidence" value="ECO:0007669"/>
    <property type="project" value="UniProtKB-SubCell"/>
</dbReference>
<dbReference type="GO" id="GO:0031460">
    <property type="term" value="P:glycine betaine transport"/>
    <property type="evidence" value="ECO:0007669"/>
    <property type="project" value="TreeGrafter"/>
</dbReference>
<dbReference type="RefSeq" id="WP_008064127.1">
    <property type="nucleotide sequence ID" value="NZ_AFHG01000058.1"/>
</dbReference>
<feature type="transmembrane region" description="Helical" evidence="9">
    <location>
        <begin position="58"/>
        <end position="79"/>
    </location>
</feature>
<sequence>MNGWLLLLGAIVAEVIATSALKQVEGFSRPLPLALTVIAYVVAFWLMSLSLRSIPIGIAYAVWSGVGIVAISTIGLIAYGQRLDAAALAGIALILSGVAVIQLFSRSTV</sequence>
<keyword evidence="3" id="KW-1003">Cell membrane</keyword>
<dbReference type="SUPFAM" id="SSF103481">
    <property type="entry name" value="Multidrug resistance efflux transporter EmrE"/>
    <property type="match status" value="1"/>
</dbReference>
<dbReference type="STRING" id="1000565.METUNv1_03603"/>
<dbReference type="GO" id="GO:0015220">
    <property type="term" value="F:choline transmembrane transporter activity"/>
    <property type="evidence" value="ECO:0007669"/>
    <property type="project" value="TreeGrafter"/>
</dbReference>
<comment type="subcellular location">
    <subcellularLocation>
        <location evidence="1 8">Cell membrane</location>
        <topology evidence="1 8">Multi-pass membrane protein</topology>
    </subcellularLocation>
</comment>
<keyword evidence="4 8" id="KW-0812">Transmembrane</keyword>
<dbReference type="FunFam" id="1.10.3730.20:FF:000001">
    <property type="entry name" value="Quaternary ammonium compound resistance transporter SugE"/>
    <property type="match status" value="1"/>
</dbReference>
<dbReference type="InterPro" id="IPR045324">
    <property type="entry name" value="Small_multidrug_res"/>
</dbReference>
<protein>
    <submittedName>
        <fullName evidence="10">Multidrug transporter emrE</fullName>
    </submittedName>
</protein>
<dbReference type="PANTHER" id="PTHR30561">
    <property type="entry name" value="SMR FAMILY PROTON-DEPENDENT DRUG EFFLUX TRANSPORTER SUGE"/>
    <property type="match status" value="1"/>
</dbReference>
<dbReference type="Pfam" id="PF00893">
    <property type="entry name" value="Multi_Drug_Res"/>
    <property type="match status" value="1"/>
</dbReference>
<reference evidence="10 11" key="1">
    <citation type="journal article" date="2011" name="J. Bacteriol.">
        <title>Genome sequence of Methyloversatilis universalis FAM5T, a methylotrophic representative of the order Rhodocyclales.</title>
        <authorList>
            <person name="Kittichotirat W."/>
            <person name="Good N.M."/>
            <person name="Hall R."/>
            <person name="Bringel F."/>
            <person name="Lajus A."/>
            <person name="Medigue C."/>
            <person name="Smalley N.E."/>
            <person name="Beck D."/>
            <person name="Bumgarner R."/>
            <person name="Vuilleumier S."/>
            <person name="Kalyuzhnaya M.G."/>
        </authorList>
    </citation>
    <scope>NUCLEOTIDE SEQUENCE [LARGE SCALE GENOMIC DNA]</scope>
    <source>
        <strain evidence="11">ATCC BAA-1314 / JCM 13912 / FAM5</strain>
    </source>
</reference>
<dbReference type="PANTHER" id="PTHR30561:SF1">
    <property type="entry name" value="MULTIDRUG TRANSPORTER EMRE"/>
    <property type="match status" value="1"/>
</dbReference>
<dbReference type="GO" id="GO:0015297">
    <property type="term" value="F:antiporter activity"/>
    <property type="evidence" value="ECO:0007669"/>
    <property type="project" value="TreeGrafter"/>
</dbReference>
<organism evidence="10 11">
    <name type="scientific">Methyloversatilis universalis (strain ATCC BAA-1314 / DSM 25237 / JCM 13912 / CCUG 52030 / FAM5)</name>
    <dbReference type="NCBI Taxonomy" id="1000565"/>
    <lineage>
        <taxon>Bacteria</taxon>
        <taxon>Pseudomonadati</taxon>
        <taxon>Pseudomonadota</taxon>
        <taxon>Betaproteobacteria</taxon>
        <taxon>Nitrosomonadales</taxon>
        <taxon>Sterolibacteriaceae</taxon>
        <taxon>Methyloversatilis</taxon>
    </lineage>
</organism>
<evidence type="ECO:0000256" key="4">
    <source>
        <dbReference type="ARBA" id="ARBA00022692"/>
    </source>
</evidence>
<evidence type="ECO:0000313" key="10">
    <source>
        <dbReference type="EMBL" id="EGK70215.1"/>
    </source>
</evidence>
<keyword evidence="5 9" id="KW-1133">Transmembrane helix</keyword>
<comment type="similarity">
    <text evidence="7 8">Belongs to the drug/metabolite transporter (DMT) superfamily. Small multidrug resistance (SMR) (TC 2.A.7.1) family.</text>
</comment>
<keyword evidence="11" id="KW-1185">Reference proteome</keyword>
<evidence type="ECO:0000313" key="11">
    <source>
        <dbReference type="Proteomes" id="UP000005019"/>
    </source>
</evidence>
<accession>F5RH11</accession>
<dbReference type="EMBL" id="AFHG01000058">
    <property type="protein sequence ID" value="EGK70215.1"/>
    <property type="molecule type" value="Genomic_DNA"/>
</dbReference>
<dbReference type="Gene3D" id="1.10.3730.20">
    <property type="match status" value="1"/>
</dbReference>
<dbReference type="Proteomes" id="UP000005019">
    <property type="component" value="Unassembled WGS sequence"/>
</dbReference>
<dbReference type="GO" id="GO:1990961">
    <property type="term" value="P:xenobiotic detoxification by transmembrane export across the plasma membrane"/>
    <property type="evidence" value="ECO:0007669"/>
    <property type="project" value="UniProtKB-ARBA"/>
</dbReference>
<comment type="caution">
    <text evidence="10">The sequence shown here is derived from an EMBL/GenBank/DDBJ whole genome shotgun (WGS) entry which is preliminary data.</text>
</comment>
<keyword evidence="2" id="KW-0813">Transport</keyword>
<evidence type="ECO:0000256" key="6">
    <source>
        <dbReference type="ARBA" id="ARBA00023136"/>
    </source>
</evidence>
<dbReference type="GO" id="GO:0015199">
    <property type="term" value="F:amino-acid betaine transmembrane transporter activity"/>
    <property type="evidence" value="ECO:0007669"/>
    <property type="project" value="TreeGrafter"/>
</dbReference>
<dbReference type="AlphaFoldDB" id="F5RH11"/>
<evidence type="ECO:0000256" key="8">
    <source>
        <dbReference type="RuleBase" id="RU003942"/>
    </source>
</evidence>
<evidence type="ECO:0000256" key="3">
    <source>
        <dbReference type="ARBA" id="ARBA00022475"/>
    </source>
</evidence>
<feature type="transmembrane region" description="Helical" evidence="9">
    <location>
        <begin position="85"/>
        <end position="104"/>
    </location>
</feature>
<dbReference type="InterPro" id="IPR000390">
    <property type="entry name" value="Small_drug/metabolite_transptr"/>
</dbReference>
<keyword evidence="6 9" id="KW-0472">Membrane</keyword>
<gene>
    <name evidence="10" type="ORF">METUNv1_03603</name>
</gene>
<dbReference type="eggNOG" id="COG2076">
    <property type="taxonomic scope" value="Bacteria"/>
</dbReference>
<evidence type="ECO:0000256" key="1">
    <source>
        <dbReference type="ARBA" id="ARBA00004651"/>
    </source>
</evidence>
<feature type="transmembrane region" description="Helical" evidence="9">
    <location>
        <begin position="33"/>
        <end position="51"/>
    </location>
</feature>
<proteinExistence type="inferred from homology"/>
<evidence type="ECO:0000256" key="9">
    <source>
        <dbReference type="SAM" id="Phobius"/>
    </source>
</evidence>
<evidence type="ECO:0000256" key="5">
    <source>
        <dbReference type="ARBA" id="ARBA00022989"/>
    </source>
</evidence>
<evidence type="ECO:0000256" key="7">
    <source>
        <dbReference type="ARBA" id="ARBA00038032"/>
    </source>
</evidence>
<name>F5RH11_METUF</name>
<dbReference type="InterPro" id="IPR037185">
    <property type="entry name" value="EmrE-like"/>
</dbReference>
<dbReference type="OrthoDB" id="9808638at2"/>